<protein>
    <submittedName>
        <fullName evidence="2">Uncharacterized protein</fullName>
    </submittedName>
</protein>
<keyword evidence="3" id="KW-1185">Reference proteome</keyword>
<dbReference type="EMBL" id="JBBCAQ010000007">
    <property type="protein sequence ID" value="KAK7602767.1"/>
    <property type="molecule type" value="Genomic_DNA"/>
</dbReference>
<feature type="transmembrane region" description="Helical" evidence="1">
    <location>
        <begin position="36"/>
        <end position="58"/>
    </location>
</feature>
<sequence>MSACFRLQKKKSKNVAQNGDVVSFIVQLSQFSYRCIIFWIAVSIFCWMSQFLAGCLIFRPAVSIFVEISQFSFKCLNFVEF</sequence>
<evidence type="ECO:0000256" key="1">
    <source>
        <dbReference type="SAM" id="Phobius"/>
    </source>
</evidence>
<proteinExistence type="predicted"/>
<keyword evidence="1" id="KW-0472">Membrane</keyword>
<dbReference type="AlphaFoldDB" id="A0AAN9TQ29"/>
<gene>
    <name evidence="2" type="ORF">V9T40_006741</name>
</gene>
<organism evidence="2 3">
    <name type="scientific">Parthenolecanium corni</name>
    <dbReference type="NCBI Taxonomy" id="536013"/>
    <lineage>
        <taxon>Eukaryota</taxon>
        <taxon>Metazoa</taxon>
        <taxon>Ecdysozoa</taxon>
        <taxon>Arthropoda</taxon>
        <taxon>Hexapoda</taxon>
        <taxon>Insecta</taxon>
        <taxon>Pterygota</taxon>
        <taxon>Neoptera</taxon>
        <taxon>Paraneoptera</taxon>
        <taxon>Hemiptera</taxon>
        <taxon>Sternorrhyncha</taxon>
        <taxon>Coccoidea</taxon>
        <taxon>Coccidae</taxon>
        <taxon>Parthenolecanium</taxon>
    </lineage>
</organism>
<reference evidence="2 3" key="1">
    <citation type="submission" date="2024-03" db="EMBL/GenBank/DDBJ databases">
        <title>Adaptation during the transition from Ophiocordyceps entomopathogen to insect associate is accompanied by gene loss and intensified selection.</title>
        <authorList>
            <person name="Ward C.M."/>
            <person name="Onetto C.A."/>
            <person name="Borneman A.R."/>
        </authorList>
    </citation>
    <scope>NUCLEOTIDE SEQUENCE [LARGE SCALE GENOMIC DNA]</scope>
    <source>
        <strain evidence="2">AWRI1</strain>
        <tissue evidence="2">Single Adult Female</tissue>
    </source>
</reference>
<dbReference type="Proteomes" id="UP001367676">
    <property type="component" value="Unassembled WGS sequence"/>
</dbReference>
<evidence type="ECO:0000313" key="3">
    <source>
        <dbReference type="Proteomes" id="UP001367676"/>
    </source>
</evidence>
<comment type="caution">
    <text evidence="2">The sequence shown here is derived from an EMBL/GenBank/DDBJ whole genome shotgun (WGS) entry which is preliminary data.</text>
</comment>
<name>A0AAN9TQ29_9HEMI</name>
<keyword evidence="1" id="KW-0812">Transmembrane</keyword>
<keyword evidence="1" id="KW-1133">Transmembrane helix</keyword>
<evidence type="ECO:0000313" key="2">
    <source>
        <dbReference type="EMBL" id="KAK7602767.1"/>
    </source>
</evidence>
<accession>A0AAN9TQ29</accession>